<evidence type="ECO:0000256" key="2">
    <source>
        <dbReference type="ARBA" id="ARBA00023002"/>
    </source>
</evidence>
<dbReference type="AlphaFoldDB" id="W4KEH4"/>
<dbReference type="GeneID" id="20671768"/>
<organism evidence="6 7">
    <name type="scientific">Heterobasidion irregulare (strain TC 32-1)</name>
    <dbReference type="NCBI Taxonomy" id="747525"/>
    <lineage>
        <taxon>Eukaryota</taxon>
        <taxon>Fungi</taxon>
        <taxon>Dikarya</taxon>
        <taxon>Basidiomycota</taxon>
        <taxon>Agaricomycotina</taxon>
        <taxon>Agaricomycetes</taxon>
        <taxon>Russulales</taxon>
        <taxon>Bondarzewiaceae</taxon>
        <taxon>Heterobasidion</taxon>
        <taxon>Heterobasidion annosum species complex</taxon>
    </lineage>
</organism>
<keyword evidence="2 4" id="KW-0560">Oxidoreductase</keyword>
<evidence type="ECO:0000259" key="5">
    <source>
        <dbReference type="Pfam" id="PF00171"/>
    </source>
</evidence>
<proteinExistence type="inferred from homology"/>
<sequence>MNVLKTRHFPLAQNASFQTRKLHRARYGPVAVHTAKGAPAPERREEFSVINPATGQDLCTVEAASTADVHQTVQDAHAAFQSGAWSRASAQHRSTVLARLARALEARIPELAEIETLQTGRAIREMRAQLGRLPEWLDYYAALLRTHQAYVAPTHGQLLNYVERVPLGVVAQITPFNHPLLIAVKKIAPALAAGNSVIVKPSELAPITVLEFAEMAREVGVPAGVLSVLPGYGRTTGKDLVSHPLVRKVDITAGTSTGRALGAIVGANLASYTAELGGKAPIVIFDDADVESAVNGAAFASFVASGQTCVSGTRLIVQSEVYDLFMSRFLEKVQSITKRMGDPMNPSSTMGTVISTHHLKRIDAMVKARSSGALHAGGEPMTGESALDGYRFSNGSFYPPTVIADVSTSDEIWTEEIFGPVVVVKRFQSEQDGVALANDCKYGLGAGIWTSDLSRAHRVAAQLESGLVWVNTHHRNDPSSPWGGMKESGIGRENGLEALEAYSQSKSTIVNISTAEESRKRDDWFAEGAAAKRYG</sequence>
<evidence type="ECO:0000256" key="4">
    <source>
        <dbReference type="RuleBase" id="RU003345"/>
    </source>
</evidence>
<evidence type="ECO:0000313" key="7">
    <source>
        <dbReference type="Proteomes" id="UP000030671"/>
    </source>
</evidence>
<dbReference type="InterPro" id="IPR029510">
    <property type="entry name" value="Ald_DH_CS_GLU"/>
</dbReference>
<accession>W4KEH4</accession>
<name>W4KEH4_HETIT</name>
<comment type="similarity">
    <text evidence="1 4">Belongs to the aldehyde dehydrogenase family.</text>
</comment>
<evidence type="ECO:0000256" key="3">
    <source>
        <dbReference type="PROSITE-ProRule" id="PRU10007"/>
    </source>
</evidence>
<dbReference type="PROSITE" id="PS00687">
    <property type="entry name" value="ALDEHYDE_DEHYDR_GLU"/>
    <property type="match status" value="1"/>
</dbReference>
<reference evidence="6 7" key="1">
    <citation type="journal article" date="2012" name="New Phytol.">
        <title>Insight into trade-off between wood decay and parasitism from the genome of a fungal forest pathogen.</title>
        <authorList>
            <person name="Olson A."/>
            <person name="Aerts A."/>
            <person name="Asiegbu F."/>
            <person name="Belbahri L."/>
            <person name="Bouzid O."/>
            <person name="Broberg A."/>
            <person name="Canback B."/>
            <person name="Coutinho P.M."/>
            <person name="Cullen D."/>
            <person name="Dalman K."/>
            <person name="Deflorio G."/>
            <person name="van Diepen L.T."/>
            <person name="Dunand C."/>
            <person name="Duplessis S."/>
            <person name="Durling M."/>
            <person name="Gonthier P."/>
            <person name="Grimwood J."/>
            <person name="Fossdal C.G."/>
            <person name="Hansson D."/>
            <person name="Henrissat B."/>
            <person name="Hietala A."/>
            <person name="Himmelstrand K."/>
            <person name="Hoffmeister D."/>
            <person name="Hogberg N."/>
            <person name="James T.Y."/>
            <person name="Karlsson M."/>
            <person name="Kohler A."/>
            <person name="Kues U."/>
            <person name="Lee Y.H."/>
            <person name="Lin Y.C."/>
            <person name="Lind M."/>
            <person name="Lindquist E."/>
            <person name="Lombard V."/>
            <person name="Lucas S."/>
            <person name="Lunden K."/>
            <person name="Morin E."/>
            <person name="Murat C."/>
            <person name="Park J."/>
            <person name="Raffaello T."/>
            <person name="Rouze P."/>
            <person name="Salamov A."/>
            <person name="Schmutz J."/>
            <person name="Solheim H."/>
            <person name="Stahlberg J."/>
            <person name="Velez H."/>
            <person name="de Vries R.P."/>
            <person name="Wiebenga A."/>
            <person name="Woodward S."/>
            <person name="Yakovlev I."/>
            <person name="Garbelotto M."/>
            <person name="Martin F."/>
            <person name="Grigoriev I.V."/>
            <person name="Stenlid J."/>
        </authorList>
    </citation>
    <scope>NUCLEOTIDE SEQUENCE [LARGE SCALE GENOMIC DNA]</scope>
    <source>
        <strain evidence="6 7">TC 32-1</strain>
    </source>
</reference>
<dbReference type="CDD" id="cd07114">
    <property type="entry name" value="ALDH_DhaS"/>
    <property type="match status" value="1"/>
</dbReference>
<dbReference type="HOGENOM" id="CLU_005391_0_0_1"/>
<dbReference type="InParanoid" id="W4KEH4"/>
<dbReference type="FunFam" id="3.40.309.10:FF:000009">
    <property type="entry name" value="Aldehyde dehydrogenase A"/>
    <property type="match status" value="1"/>
</dbReference>
<dbReference type="Pfam" id="PF00171">
    <property type="entry name" value="Aldedh"/>
    <property type="match status" value="1"/>
</dbReference>
<dbReference type="Gene3D" id="3.40.309.10">
    <property type="entry name" value="Aldehyde Dehydrogenase, Chain A, domain 2"/>
    <property type="match status" value="1"/>
</dbReference>
<dbReference type="GO" id="GO:0016620">
    <property type="term" value="F:oxidoreductase activity, acting on the aldehyde or oxo group of donors, NAD or NADP as acceptor"/>
    <property type="evidence" value="ECO:0007669"/>
    <property type="project" value="InterPro"/>
</dbReference>
<dbReference type="InterPro" id="IPR016162">
    <property type="entry name" value="Ald_DH_N"/>
</dbReference>
<evidence type="ECO:0000256" key="1">
    <source>
        <dbReference type="ARBA" id="ARBA00009986"/>
    </source>
</evidence>
<dbReference type="InterPro" id="IPR016163">
    <property type="entry name" value="Ald_DH_C"/>
</dbReference>
<feature type="domain" description="Aldehyde dehydrogenase" evidence="5">
    <location>
        <begin position="44"/>
        <end position="507"/>
    </location>
</feature>
<dbReference type="SUPFAM" id="SSF53720">
    <property type="entry name" value="ALDH-like"/>
    <property type="match status" value="1"/>
</dbReference>
<dbReference type="KEGG" id="hir:HETIRDRAFT_34134"/>
<evidence type="ECO:0000313" key="6">
    <source>
        <dbReference type="EMBL" id="ETW83720.1"/>
    </source>
</evidence>
<feature type="active site" evidence="3">
    <location>
        <position position="275"/>
    </location>
</feature>
<dbReference type="InterPro" id="IPR016161">
    <property type="entry name" value="Ald_DH/histidinol_DH"/>
</dbReference>
<dbReference type="InterPro" id="IPR015590">
    <property type="entry name" value="Aldehyde_DH_dom"/>
</dbReference>
<dbReference type="OrthoDB" id="310895at2759"/>
<dbReference type="RefSeq" id="XP_009543160.1">
    <property type="nucleotide sequence ID" value="XM_009544865.1"/>
</dbReference>
<dbReference type="eggNOG" id="KOG2450">
    <property type="taxonomic scope" value="Eukaryota"/>
</dbReference>
<gene>
    <name evidence="6" type="ORF">HETIRDRAFT_34134</name>
</gene>
<protein>
    <recommendedName>
        <fullName evidence="5">Aldehyde dehydrogenase domain-containing protein</fullName>
    </recommendedName>
</protein>
<dbReference type="EMBL" id="KI925456">
    <property type="protein sequence ID" value="ETW83720.1"/>
    <property type="molecule type" value="Genomic_DNA"/>
</dbReference>
<keyword evidence="7" id="KW-1185">Reference proteome</keyword>
<dbReference type="PANTHER" id="PTHR11699">
    <property type="entry name" value="ALDEHYDE DEHYDROGENASE-RELATED"/>
    <property type="match status" value="1"/>
</dbReference>
<dbReference type="STRING" id="747525.W4KEH4"/>
<dbReference type="FunFam" id="3.40.605.10:FF:000007">
    <property type="entry name" value="NAD/NADP-dependent betaine aldehyde dehydrogenase"/>
    <property type="match status" value="1"/>
</dbReference>
<dbReference type="Gene3D" id="3.40.605.10">
    <property type="entry name" value="Aldehyde Dehydrogenase, Chain A, domain 1"/>
    <property type="match status" value="1"/>
</dbReference>
<dbReference type="Proteomes" id="UP000030671">
    <property type="component" value="Unassembled WGS sequence"/>
</dbReference>